<keyword evidence="3" id="KW-1185">Reference proteome</keyword>
<organism evidence="2 3">
    <name type="scientific">Vulcanisaeta distributa (strain DSM 14429 / JCM 11212 / NBRC 100878 / IC-017)</name>
    <dbReference type="NCBI Taxonomy" id="572478"/>
    <lineage>
        <taxon>Archaea</taxon>
        <taxon>Thermoproteota</taxon>
        <taxon>Thermoprotei</taxon>
        <taxon>Thermoproteales</taxon>
        <taxon>Thermoproteaceae</taxon>
        <taxon>Vulcanisaeta</taxon>
    </lineage>
</organism>
<dbReference type="KEGG" id="vdi:Vdis_2524"/>
<dbReference type="Proteomes" id="UP000006681">
    <property type="component" value="Chromosome"/>
</dbReference>
<keyword evidence="1" id="KW-0472">Membrane</keyword>
<feature type="transmembrane region" description="Helical" evidence="1">
    <location>
        <begin position="132"/>
        <end position="155"/>
    </location>
</feature>
<proteinExistence type="predicted"/>
<keyword evidence="1" id="KW-0812">Transmembrane</keyword>
<feature type="transmembrane region" description="Helical" evidence="1">
    <location>
        <begin position="54"/>
        <end position="71"/>
    </location>
</feature>
<keyword evidence="1" id="KW-1133">Transmembrane helix</keyword>
<dbReference type="HOGENOM" id="CLU_1101003_0_0_2"/>
<evidence type="ECO:0000256" key="1">
    <source>
        <dbReference type="SAM" id="Phobius"/>
    </source>
</evidence>
<dbReference type="OrthoDB" id="383100at2157"/>
<dbReference type="eggNOG" id="arCOG13936">
    <property type="taxonomic scope" value="Archaea"/>
</dbReference>
<dbReference type="STRING" id="572478.Vdis_2524"/>
<evidence type="ECO:0000313" key="2">
    <source>
        <dbReference type="EMBL" id="ADN51888.1"/>
    </source>
</evidence>
<protein>
    <submittedName>
        <fullName evidence="2">Uncharacterized protein</fullName>
    </submittedName>
</protein>
<feature type="transmembrane region" description="Helical" evidence="1">
    <location>
        <begin position="20"/>
        <end position="42"/>
    </location>
</feature>
<sequence length="253" mass="27274">MHSSRDNIGQPHEYIKRLRVGYAGASVAILIIIAWLAAYSFMPNPLYILNHPNTLFAPMLAGAIGVASSCYQAPGYFKLANINGRYGHGRLGVVFLVITWALATTSPIAYYLSVTLFVTKELSFLGPIPNPVLADLSVASMISSLIMAFPATLLISTTLIRLGNDLGRPMIKAGTILLLIGAVELILMAILSMPPMRLIIINLESSIPVRIEIPIQLLSILFIVLPPTLGLIGTLLLTTGLNTSQTRLIIKGN</sequence>
<feature type="transmembrane region" description="Helical" evidence="1">
    <location>
        <begin position="213"/>
        <end position="237"/>
    </location>
</feature>
<dbReference type="AlphaFoldDB" id="E1QS56"/>
<accession>E1QS56</accession>
<reference evidence="2 3" key="1">
    <citation type="journal article" date="2010" name="Stand. Genomic Sci.">
        <title>Complete genome sequence of Vulcanisaeta distributa type strain (IC-017).</title>
        <authorList>
            <person name="Mavromatis K."/>
            <person name="Sikorski J."/>
            <person name="Pabst E."/>
            <person name="Teshima H."/>
            <person name="Lapidus A."/>
            <person name="Lucas S."/>
            <person name="Nolan M."/>
            <person name="Glavina Del Rio T."/>
            <person name="Cheng J.F."/>
            <person name="Bruce D."/>
            <person name="Goodwin L."/>
            <person name="Pitluck S."/>
            <person name="Liolios K."/>
            <person name="Ivanova N."/>
            <person name="Mikhailova N."/>
            <person name="Pati A."/>
            <person name="Chen A."/>
            <person name="Palaniappan K."/>
            <person name="Land M."/>
            <person name="Hauser L."/>
            <person name="Chang Y.J."/>
            <person name="Jeffries C.D."/>
            <person name="Rohde M."/>
            <person name="Spring S."/>
            <person name="Goker M."/>
            <person name="Wirth R."/>
            <person name="Woyke T."/>
            <person name="Bristow J."/>
            <person name="Eisen J.A."/>
            <person name="Markowitz V."/>
            <person name="Hugenholtz P."/>
            <person name="Klenk H.P."/>
            <person name="Kyrpides N.C."/>
        </authorList>
    </citation>
    <scope>NUCLEOTIDE SEQUENCE [LARGE SCALE GENOMIC DNA]</scope>
    <source>
        <strain evidence="3">DSM 14429 / JCM 11212 / NBRC 100878 / IC-017</strain>
    </source>
</reference>
<dbReference type="GeneID" id="9753483"/>
<dbReference type="RefSeq" id="WP_013337613.1">
    <property type="nucleotide sequence ID" value="NC_014537.1"/>
</dbReference>
<dbReference type="EMBL" id="CP002100">
    <property type="protein sequence ID" value="ADN51888.1"/>
    <property type="molecule type" value="Genomic_DNA"/>
</dbReference>
<reference evidence="3" key="2">
    <citation type="journal article" date="2010" name="Stand. Genomic Sci.">
        <title>Complete genome sequence of Vulcanisaeta distributa type strain (IC-017T).</title>
        <authorList>
            <person name="Mavromatis K."/>
            <person name="Sikorski J."/>
            <person name="Pabst E."/>
            <person name="Teshima H."/>
            <person name="Lapidus A."/>
            <person name="Lucas S."/>
            <person name="Nolan M."/>
            <person name="Glavina Del Rio T."/>
            <person name="Cheng J."/>
            <person name="Bruce D."/>
            <person name="Goodwin L."/>
            <person name="Pitluck S."/>
            <person name="Liolios K."/>
            <person name="Ivanova N."/>
            <person name="Mikhailova N."/>
            <person name="Pati A."/>
            <person name="Chen A."/>
            <person name="Palaniappan K."/>
            <person name="Land M."/>
            <person name="Hauser L."/>
            <person name="Chang Y."/>
            <person name="Jeffries C."/>
            <person name="Rohde M."/>
            <person name="Spring S."/>
            <person name="Goker M."/>
            <person name="Wirth R."/>
            <person name="Woyke T."/>
            <person name="Bristow J."/>
            <person name="Eisen J."/>
            <person name="Markowitz V."/>
            <person name="Hugenholtz P."/>
            <person name="Klenk H."/>
            <person name="Kyrpides N."/>
        </authorList>
    </citation>
    <scope>NUCLEOTIDE SEQUENCE [LARGE SCALE GENOMIC DNA]</scope>
    <source>
        <strain evidence="3">DSM 14429 / JCM 11212 / NBRC 100878 / IC-017</strain>
    </source>
</reference>
<feature type="transmembrane region" description="Helical" evidence="1">
    <location>
        <begin position="91"/>
        <end position="112"/>
    </location>
</feature>
<gene>
    <name evidence="2" type="ordered locus">Vdis_2524</name>
</gene>
<evidence type="ECO:0000313" key="3">
    <source>
        <dbReference type="Proteomes" id="UP000006681"/>
    </source>
</evidence>
<feature type="transmembrane region" description="Helical" evidence="1">
    <location>
        <begin position="176"/>
        <end position="193"/>
    </location>
</feature>
<name>E1QS56_VULDI</name>